<reference evidence="1 2" key="1">
    <citation type="submission" date="2018-01" db="EMBL/GenBank/DDBJ databases">
        <title>Complete genome sequence of Flavivirga eckloniae ECD14 isolated from seaweed Ecklonia cava.</title>
        <authorList>
            <person name="Lee J.H."/>
            <person name="Baik K.S."/>
            <person name="Seong C.N."/>
        </authorList>
    </citation>
    <scope>NUCLEOTIDE SEQUENCE [LARGE SCALE GENOMIC DNA]</scope>
    <source>
        <strain evidence="1 2">ECD14</strain>
    </source>
</reference>
<dbReference type="EMBL" id="CP025791">
    <property type="protein sequence ID" value="AUP81578.1"/>
    <property type="molecule type" value="Genomic_DNA"/>
</dbReference>
<keyword evidence="2" id="KW-1185">Reference proteome</keyword>
<name>A0A2K9PXL8_9FLAO</name>
<organism evidence="1 2">
    <name type="scientific">Flavivirga eckloniae</name>
    <dbReference type="NCBI Taxonomy" id="1803846"/>
    <lineage>
        <taxon>Bacteria</taxon>
        <taxon>Pseudomonadati</taxon>
        <taxon>Bacteroidota</taxon>
        <taxon>Flavobacteriia</taxon>
        <taxon>Flavobacteriales</taxon>
        <taxon>Flavobacteriaceae</taxon>
        <taxon>Flavivirga</taxon>
    </lineage>
</organism>
<dbReference type="OrthoDB" id="1930967at2"/>
<evidence type="ECO:0000313" key="1">
    <source>
        <dbReference type="EMBL" id="AUP81578.1"/>
    </source>
</evidence>
<accession>A0A2K9PXL8</accession>
<dbReference type="Proteomes" id="UP000235826">
    <property type="component" value="Chromosome"/>
</dbReference>
<dbReference type="AlphaFoldDB" id="A0A2K9PXL8"/>
<protein>
    <submittedName>
        <fullName evidence="1">Uncharacterized protein</fullName>
    </submittedName>
</protein>
<gene>
    <name evidence="1" type="ORF">C1H87_08800</name>
</gene>
<dbReference type="KEGG" id="fek:C1H87_08800"/>
<sequence>MEHQECNLNIRHDLPKVTWDKIHLVYEKMPGWIGFGKDGKGENGIPYWFSYNENEKSIFASVEPSGLHLFANMELNEWIEWKTEIKRVATEILEFKVGEIVEGEVGHEIEWINKTENK</sequence>
<evidence type="ECO:0000313" key="2">
    <source>
        <dbReference type="Proteomes" id="UP000235826"/>
    </source>
</evidence>
<proteinExistence type="predicted"/>